<comment type="caution">
    <text evidence="2">The sequence shown here is derived from an EMBL/GenBank/DDBJ whole genome shotgun (WGS) entry which is preliminary data.</text>
</comment>
<feature type="compositionally biased region" description="Basic and acidic residues" evidence="1">
    <location>
        <begin position="28"/>
        <end position="44"/>
    </location>
</feature>
<dbReference type="EMBL" id="BKCJ010098925">
    <property type="protein sequence ID" value="GEX27479.1"/>
    <property type="molecule type" value="Genomic_DNA"/>
</dbReference>
<gene>
    <name evidence="2" type="ORF">Tci_299454</name>
</gene>
<protein>
    <submittedName>
        <fullName evidence="2">Uncharacterized protein</fullName>
    </submittedName>
</protein>
<evidence type="ECO:0000256" key="1">
    <source>
        <dbReference type="SAM" id="MobiDB-lite"/>
    </source>
</evidence>
<accession>A0A699H3U3</accession>
<name>A0A699H3U3_TANCI</name>
<organism evidence="2">
    <name type="scientific">Tanacetum cinerariifolium</name>
    <name type="common">Dalmatian daisy</name>
    <name type="synonym">Chrysanthemum cinerariifolium</name>
    <dbReference type="NCBI Taxonomy" id="118510"/>
    <lineage>
        <taxon>Eukaryota</taxon>
        <taxon>Viridiplantae</taxon>
        <taxon>Streptophyta</taxon>
        <taxon>Embryophyta</taxon>
        <taxon>Tracheophyta</taxon>
        <taxon>Spermatophyta</taxon>
        <taxon>Magnoliopsida</taxon>
        <taxon>eudicotyledons</taxon>
        <taxon>Gunneridae</taxon>
        <taxon>Pentapetalae</taxon>
        <taxon>asterids</taxon>
        <taxon>campanulids</taxon>
        <taxon>Asterales</taxon>
        <taxon>Asteraceae</taxon>
        <taxon>Asteroideae</taxon>
        <taxon>Anthemideae</taxon>
        <taxon>Anthemidinae</taxon>
        <taxon>Tanacetum</taxon>
    </lineage>
</organism>
<reference evidence="2" key="1">
    <citation type="journal article" date="2019" name="Sci. Rep.">
        <title>Draft genome of Tanacetum cinerariifolium, the natural source of mosquito coil.</title>
        <authorList>
            <person name="Yamashiro T."/>
            <person name="Shiraishi A."/>
            <person name="Satake H."/>
            <person name="Nakayama K."/>
        </authorList>
    </citation>
    <scope>NUCLEOTIDE SEQUENCE</scope>
</reference>
<sequence>MEESVTGEREERDVYRMCFLSVDVRKKEEAVESGKKNPERETRARVGQAKKGVKCRKQLSIFWRATAESSDQLSIFRRAPTDSGEQLSIFQRAAAESDERLTIFRRATAHSGESVKLTCTRIIPPPIYNDLMHLLPTLNLKLLGATFKDAAEAVDDVAGVKAEKVVVTAISSKNIENGEVCVCFG</sequence>
<dbReference type="AlphaFoldDB" id="A0A699H3U3"/>
<proteinExistence type="predicted"/>
<evidence type="ECO:0000313" key="2">
    <source>
        <dbReference type="EMBL" id="GEX27479.1"/>
    </source>
</evidence>
<feature type="region of interest" description="Disordered" evidence="1">
    <location>
        <begin position="28"/>
        <end position="48"/>
    </location>
</feature>